<feature type="compositionally biased region" description="Basic and acidic residues" evidence="1">
    <location>
        <begin position="58"/>
        <end position="68"/>
    </location>
</feature>
<sequence length="140" mass="14800">MKDLPCGRLFIYFPDLCIYAARQGSKHSRCRPQKAGSAGRRVVAAAVGWGGCCSSRGGGERQLERDPGSHTAGPGTHLSDPGLREPSLTGWDTHRGDIRADARCEPGGVAASGHSQLTPLAPLDPKRPGAPTLSSLKFQR</sequence>
<organism evidence="2 3">
    <name type="scientific">Aldrovandia affinis</name>
    <dbReference type="NCBI Taxonomy" id="143900"/>
    <lineage>
        <taxon>Eukaryota</taxon>
        <taxon>Metazoa</taxon>
        <taxon>Chordata</taxon>
        <taxon>Craniata</taxon>
        <taxon>Vertebrata</taxon>
        <taxon>Euteleostomi</taxon>
        <taxon>Actinopterygii</taxon>
        <taxon>Neopterygii</taxon>
        <taxon>Teleostei</taxon>
        <taxon>Notacanthiformes</taxon>
        <taxon>Halosauridae</taxon>
        <taxon>Aldrovandia</taxon>
    </lineage>
</organism>
<evidence type="ECO:0000313" key="3">
    <source>
        <dbReference type="Proteomes" id="UP001221898"/>
    </source>
</evidence>
<keyword evidence="3" id="KW-1185">Reference proteome</keyword>
<evidence type="ECO:0000313" key="2">
    <source>
        <dbReference type="EMBL" id="KAJ8399655.1"/>
    </source>
</evidence>
<comment type="caution">
    <text evidence="2">The sequence shown here is derived from an EMBL/GenBank/DDBJ whole genome shotgun (WGS) entry which is preliminary data.</text>
</comment>
<feature type="compositionally biased region" description="Basic and acidic residues" evidence="1">
    <location>
        <begin position="92"/>
        <end position="104"/>
    </location>
</feature>
<dbReference type="EMBL" id="JAINUG010000081">
    <property type="protein sequence ID" value="KAJ8399655.1"/>
    <property type="molecule type" value="Genomic_DNA"/>
</dbReference>
<name>A0AAD7SBU1_9TELE</name>
<evidence type="ECO:0000256" key="1">
    <source>
        <dbReference type="SAM" id="MobiDB-lite"/>
    </source>
</evidence>
<gene>
    <name evidence="2" type="ORF">AAFF_G00407600</name>
</gene>
<dbReference type="AlphaFoldDB" id="A0AAD7SBU1"/>
<dbReference type="Proteomes" id="UP001221898">
    <property type="component" value="Unassembled WGS sequence"/>
</dbReference>
<accession>A0AAD7SBU1</accession>
<proteinExistence type="predicted"/>
<reference evidence="2" key="1">
    <citation type="journal article" date="2023" name="Science">
        <title>Genome structures resolve the early diversification of teleost fishes.</title>
        <authorList>
            <person name="Parey E."/>
            <person name="Louis A."/>
            <person name="Montfort J."/>
            <person name="Bouchez O."/>
            <person name="Roques C."/>
            <person name="Iampietro C."/>
            <person name="Lluch J."/>
            <person name="Castinel A."/>
            <person name="Donnadieu C."/>
            <person name="Desvignes T."/>
            <person name="Floi Bucao C."/>
            <person name="Jouanno E."/>
            <person name="Wen M."/>
            <person name="Mejri S."/>
            <person name="Dirks R."/>
            <person name="Jansen H."/>
            <person name="Henkel C."/>
            <person name="Chen W.J."/>
            <person name="Zahm M."/>
            <person name="Cabau C."/>
            <person name="Klopp C."/>
            <person name="Thompson A.W."/>
            <person name="Robinson-Rechavi M."/>
            <person name="Braasch I."/>
            <person name="Lecointre G."/>
            <person name="Bobe J."/>
            <person name="Postlethwait J.H."/>
            <person name="Berthelot C."/>
            <person name="Roest Crollius H."/>
            <person name="Guiguen Y."/>
        </authorList>
    </citation>
    <scope>NUCLEOTIDE SEQUENCE</scope>
    <source>
        <strain evidence="2">NC1722</strain>
    </source>
</reference>
<protein>
    <submittedName>
        <fullName evidence="2">Uncharacterized protein</fullName>
    </submittedName>
</protein>
<feature type="region of interest" description="Disordered" evidence="1">
    <location>
        <begin position="55"/>
        <end position="140"/>
    </location>
</feature>